<sequence length="167" mass="18318">VLITGGHGQLATDLALTLDAADTLVLSREDLDISRPEAVDSIMLRYRPEIVINTAAWTDVDGCESNETKARSINSWGPKNVVASAQKCGARVVQISTDYVFDGLLDRPYVERDRTNPQSIYGQTKLEGELAMREQDLIVRTSWLCGLHGSNILKTIVNLASSETPMV</sequence>
<proteinExistence type="predicted"/>
<dbReference type="Pfam" id="PF04321">
    <property type="entry name" value="RmlD_sub_bind"/>
    <property type="match status" value="1"/>
</dbReference>
<evidence type="ECO:0000259" key="1">
    <source>
        <dbReference type="Pfam" id="PF04321"/>
    </source>
</evidence>
<protein>
    <recommendedName>
        <fullName evidence="1">RmlD-like substrate binding domain-containing protein</fullName>
    </recommendedName>
</protein>
<gene>
    <name evidence="2" type="ORF">METZ01_LOCUS16796</name>
</gene>
<dbReference type="PANTHER" id="PTHR10491:SF4">
    <property type="entry name" value="METHIONINE ADENOSYLTRANSFERASE 2 SUBUNIT BETA"/>
    <property type="match status" value="1"/>
</dbReference>
<dbReference type="EMBL" id="UINC01000927">
    <property type="protein sequence ID" value="SUZ63942.1"/>
    <property type="molecule type" value="Genomic_DNA"/>
</dbReference>
<dbReference type="InterPro" id="IPR036291">
    <property type="entry name" value="NAD(P)-bd_dom_sf"/>
</dbReference>
<dbReference type="SUPFAM" id="SSF51735">
    <property type="entry name" value="NAD(P)-binding Rossmann-fold domains"/>
    <property type="match status" value="1"/>
</dbReference>
<feature type="non-terminal residue" evidence="2">
    <location>
        <position position="1"/>
    </location>
</feature>
<dbReference type="InterPro" id="IPR005913">
    <property type="entry name" value="dTDP_dehydrorham_reduct"/>
</dbReference>
<accession>A0A381PAD8</accession>
<dbReference type="Gene3D" id="3.40.50.720">
    <property type="entry name" value="NAD(P)-binding Rossmann-like Domain"/>
    <property type="match status" value="1"/>
</dbReference>
<dbReference type="PANTHER" id="PTHR10491">
    <property type="entry name" value="DTDP-4-DEHYDRORHAMNOSE REDUCTASE"/>
    <property type="match status" value="1"/>
</dbReference>
<feature type="non-terminal residue" evidence="2">
    <location>
        <position position="167"/>
    </location>
</feature>
<feature type="domain" description="RmlD-like substrate binding" evidence="1">
    <location>
        <begin position="1"/>
        <end position="165"/>
    </location>
</feature>
<reference evidence="2" key="1">
    <citation type="submission" date="2018-05" db="EMBL/GenBank/DDBJ databases">
        <authorList>
            <person name="Lanie J.A."/>
            <person name="Ng W.-L."/>
            <person name="Kazmierczak K.M."/>
            <person name="Andrzejewski T.M."/>
            <person name="Davidsen T.M."/>
            <person name="Wayne K.J."/>
            <person name="Tettelin H."/>
            <person name="Glass J.I."/>
            <person name="Rusch D."/>
            <person name="Podicherti R."/>
            <person name="Tsui H.-C.T."/>
            <person name="Winkler M.E."/>
        </authorList>
    </citation>
    <scope>NUCLEOTIDE SEQUENCE</scope>
</reference>
<dbReference type="AlphaFoldDB" id="A0A381PAD8"/>
<evidence type="ECO:0000313" key="2">
    <source>
        <dbReference type="EMBL" id="SUZ63942.1"/>
    </source>
</evidence>
<organism evidence="2">
    <name type="scientific">marine metagenome</name>
    <dbReference type="NCBI Taxonomy" id="408172"/>
    <lineage>
        <taxon>unclassified sequences</taxon>
        <taxon>metagenomes</taxon>
        <taxon>ecological metagenomes</taxon>
    </lineage>
</organism>
<dbReference type="InterPro" id="IPR029903">
    <property type="entry name" value="RmlD-like-bd"/>
</dbReference>
<name>A0A381PAD8_9ZZZZ</name>